<comment type="caution">
    <text evidence="1">The sequence shown here is derived from an EMBL/GenBank/DDBJ whole genome shotgun (WGS) entry which is preliminary data.</text>
</comment>
<gene>
    <name evidence="1" type="ORF">ALO71_200084</name>
</gene>
<dbReference type="AlphaFoldDB" id="A0A0P9Q0S3"/>
<keyword evidence="1" id="KW-0689">Ribosomal protein</keyword>
<dbReference type="PATRIC" id="fig|235272.12.peg.1833"/>
<evidence type="ECO:0000313" key="2">
    <source>
        <dbReference type="Proteomes" id="UP000050346"/>
    </source>
</evidence>
<dbReference type="EMBL" id="LJQG01000030">
    <property type="protein sequence ID" value="KPX24066.1"/>
    <property type="molecule type" value="Genomic_DNA"/>
</dbReference>
<sequence length="293" mass="32842">MYFIRPFGLTGGVGGTLLLAPHASVRVIEEKMIRFLTVLAGDKAQYFKKCELNASLRAAEIEPEKGVKFLQHTGILESASAHEEENSPFSKCALISDLGAATAALQSSLIADGVNISTLCTPDSIPNEAFQDRTLFVVALENYSSQVIRDIYDSCSNLNNIGFIQAYYFRHEFKIDGLFMPSIGSPCHFCHFERWRSRERRSFGNNKSSWHQVVELLSNHEKTIPPSIPLTDCDRHFSAQILRRRVQQLVGIPINRVHIDSFISAISTDVIRCNVSSEPIPHWHSCSCTKGVW</sequence>
<accession>A0A0P9Q0S3</accession>
<reference evidence="1 2" key="1">
    <citation type="submission" date="2015-09" db="EMBL/GenBank/DDBJ databases">
        <title>Genome announcement of multiple Pseudomonas syringae strains.</title>
        <authorList>
            <person name="Thakur S."/>
            <person name="Wang P.W."/>
            <person name="Gong Y."/>
            <person name="Weir B.S."/>
            <person name="Guttman D.S."/>
        </authorList>
    </citation>
    <scope>NUCLEOTIDE SEQUENCE [LARGE SCALE GENOMIC DNA]</scope>
    <source>
        <strain evidence="1 2">ICMP9150</strain>
    </source>
</reference>
<name>A0A0P9Q0S3_PSEA0</name>
<dbReference type="RefSeq" id="WP_044324873.1">
    <property type="nucleotide sequence ID" value="NZ_JYHG01000109.1"/>
</dbReference>
<protein>
    <submittedName>
        <fullName evidence="1">50S ribosomal protein L16</fullName>
    </submittedName>
</protein>
<evidence type="ECO:0000313" key="1">
    <source>
        <dbReference type="EMBL" id="KPX24066.1"/>
    </source>
</evidence>
<organism evidence="1 2">
    <name type="scientific">Pseudomonas amygdali pv. dendropanacis</name>
    <dbReference type="NCBI Taxonomy" id="235272"/>
    <lineage>
        <taxon>Bacteria</taxon>
        <taxon>Pseudomonadati</taxon>
        <taxon>Pseudomonadota</taxon>
        <taxon>Gammaproteobacteria</taxon>
        <taxon>Pseudomonadales</taxon>
        <taxon>Pseudomonadaceae</taxon>
        <taxon>Pseudomonas</taxon>
        <taxon>Pseudomonas amygdali</taxon>
    </lineage>
</organism>
<dbReference type="NCBIfam" id="TIGR04424">
    <property type="entry name" value="metallo_McbB"/>
    <property type="match status" value="1"/>
</dbReference>
<dbReference type="GO" id="GO:0005840">
    <property type="term" value="C:ribosome"/>
    <property type="evidence" value="ECO:0007669"/>
    <property type="project" value="UniProtKB-KW"/>
</dbReference>
<keyword evidence="1" id="KW-0687">Ribonucleoprotein</keyword>
<dbReference type="Proteomes" id="UP000050346">
    <property type="component" value="Unassembled WGS sequence"/>
</dbReference>
<dbReference type="InterPro" id="IPR030956">
    <property type="entry name" value="McbB"/>
</dbReference>
<proteinExistence type="predicted"/>